<evidence type="ECO:0000313" key="1">
    <source>
        <dbReference type="EMBL" id="OIQ92775.1"/>
    </source>
</evidence>
<proteinExistence type="predicted"/>
<protein>
    <submittedName>
        <fullName evidence="1">Uncharacterized protein</fullName>
    </submittedName>
</protein>
<gene>
    <name evidence="1" type="ORF">GALL_252960</name>
</gene>
<sequence>MIMDLLFSWRRRRPPRRDPLLPRLALPAISRPAPRPEGCPMSPREMADWAYELYLGGILSWEDYRFALPSDLHRDYNATIGALTGETAAPNRRRDMLADWQGRIAFARDHQHWDAEMHRRAERILSLLHRRAGLHSPISA</sequence>
<organism evidence="1">
    <name type="scientific">mine drainage metagenome</name>
    <dbReference type="NCBI Taxonomy" id="410659"/>
    <lineage>
        <taxon>unclassified sequences</taxon>
        <taxon>metagenomes</taxon>
        <taxon>ecological metagenomes</taxon>
    </lineage>
</organism>
<reference evidence="1" key="1">
    <citation type="submission" date="2016-10" db="EMBL/GenBank/DDBJ databases">
        <title>Sequence of Gallionella enrichment culture.</title>
        <authorList>
            <person name="Poehlein A."/>
            <person name="Muehling M."/>
            <person name="Daniel R."/>
        </authorList>
    </citation>
    <scope>NUCLEOTIDE SEQUENCE</scope>
</reference>
<accession>A0A1J5RLB6</accession>
<name>A0A1J5RLB6_9ZZZZ</name>
<comment type="caution">
    <text evidence="1">The sequence shown here is derived from an EMBL/GenBank/DDBJ whole genome shotgun (WGS) entry which is preliminary data.</text>
</comment>
<dbReference type="AlphaFoldDB" id="A0A1J5RLB6"/>
<dbReference type="EMBL" id="MLJW01000223">
    <property type="protein sequence ID" value="OIQ92775.1"/>
    <property type="molecule type" value="Genomic_DNA"/>
</dbReference>